<dbReference type="AlphaFoldDB" id="A0A397W456"/>
<protein>
    <submittedName>
        <fullName evidence="1">Uncharacterized protein</fullName>
    </submittedName>
</protein>
<evidence type="ECO:0000313" key="2">
    <source>
        <dbReference type="Proteomes" id="UP000266673"/>
    </source>
</evidence>
<gene>
    <name evidence="1" type="ORF">C2G38_2155110</name>
</gene>
<organism evidence="1 2">
    <name type="scientific">Gigaspora rosea</name>
    <dbReference type="NCBI Taxonomy" id="44941"/>
    <lineage>
        <taxon>Eukaryota</taxon>
        <taxon>Fungi</taxon>
        <taxon>Fungi incertae sedis</taxon>
        <taxon>Mucoromycota</taxon>
        <taxon>Glomeromycotina</taxon>
        <taxon>Glomeromycetes</taxon>
        <taxon>Diversisporales</taxon>
        <taxon>Gigasporaceae</taxon>
        <taxon>Gigaspora</taxon>
    </lineage>
</organism>
<keyword evidence="2" id="KW-1185">Reference proteome</keyword>
<evidence type="ECO:0000313" key="1">
    <source>
        <dbReference type="EMBL" id="RIB29500.1"/>
    </source>
</evidence>
<proteinExistence type="predicted"/>
<comment type="caution">
    <text evidence="1">The sequence shown here is derived from an EMBL/GenBank/DDBJ whole genome shotgun (WGS) entry which is preliminary data.</text>
</comment>
<dbReference type="EMBL" id="QKWP01000036">
    <property type="protein sequence ID" value="RIB29500.1"/>
    <property type="molecule type" value="Genomic_DNA"/>
</dbReference>
<name>A0A397W456_9GLOM</name>
<accession>A0A397W456</accession>
<sequence length="61" mass="6784">MSYVVPEVLLGDKPFGIIIVKMLTGQKPFDKHEFNLKLAVEICKKSQPKIVSGLDADNVIK</sequence>
<dbReference type="Proteomes" id="UP000266673">
    <property type="component" value="Unassembled WGS sequence"/>
</dbReference>
<reference evidence="1 2" key="1">
    <citation type="submission" date="2018-06" db="EMBL/GenBank/DDBJ databases">
        <title>Comparative genomics reveals the genomic features of Rhizophagus irregularis, R. cerebriforme, R. diaphanum and Gigaspora rosea, and their symbiotic lifestyle signature.</title>
        <authorList>
            <person name="Morin E."/>
            <person name="San Clemente H."/>
            <person name="Chen E.C.H."/>
            <person name="De La Providencia I."/>
            <person name="Hainaut M."/>
            <person name="Kuo A."/>
            <person name="Kohler A."/>
            <person name="Murat C."/>
            <person name="Tang N."/>
            <person name="Roy S."/>
            <person name="Loubradou J."/>
            <person name="Henrissat B."/>
            <person name="Grigoriev I.V."/>
            <person name="Corradi N."/>
            <person name="Roux C."/>
            <person name="Martin F.M."/>
        </authorList>
    </citation>
    <scope>NUCLEOTIDE SEQUENCE [LARGE SCALE GENOMIC DNA]</scope>
    <source>
        <strain evidence="1 2">DAOM 194757</strain>
    </source>
</reference>